<evidence type="ECO:0000313" key="1">
    <source>
        <dbReference type="EMBL" id="ABG14950.1"/>
    </source>
</evidence>
<sequence length="122" mass="14047">MGRDDQNHKRRKNFPIRLLGSARKELSDLDAINRAEFLVAIDVFELHGPGSGVPNVEKIGGDMYELKTHSRSHWLRGFYFHYVDGLYIVTHIFAKKTNKAPDSSKALGLRRYKDFLRSQGEE</sequence>
<organism evidence="1 2">
    <name type="scientific">Yersinia pestis bv. Antiqua (strain Antiqua)</name>
    <dbReference type="NCBI Taxonomy" id="360102"/>
    <lineage>
        <taxon>Bacteria</taxon>
        <taxon>Pseudomonadati</taxon>
        <taxon>Pseudomonadota</taxon>
        <taxon>Gammaproteobacteria</taxon>
        <taxon>Enterobacterales</taxon>
        <taxon>Yersiniaceae</taxon>
        <taxon>Yersinia</taxon>
    </lineage>
</organism>
<dbReference type="Proteomes" id="UP000001971">
    <property type="component" value="Chromosome"/>
</dbReference>
<dbReference type="AlphaFoldDB" id="A0A0E1NS46"/>
<reference evidence="1 2" key="1">
    <citation type="journal article" date="2006" name="J. Bacteriol.">
        <title>Complete genome sequence of Yersinia pestis strains Antiqua and Nepal516: evidence of gene reduction in an emerging pathogen.</title>
        <authorList>
            <person name="Chain P.S."/>
            <person name="Hu P."/>
            <person name="Malfatti S.A."/>
            <person name="Radnedge L."/>
            <person name="Larimer F."/>
            <person name="Vergez L.M."/>
            <person name="Worsham P."/>
            <person name="Chu M.C."/>
            <person name="Andersen G.L."/>
        </authorList>
    </citation>
    <scope>NUCLEOTIDE SEQUENCE [LARGE SCALE GENOMIC DNA]</scope>
    <source>
        <strain evidence="1 2">Antiqua</strain>
    </source>
</reference>
<dbReference type="HOGENOM" id="CLU_147281_0_0_6"/>
<dbReference type="EMBL" id="CP000308">
    <property type="protein sequence ID" value="ABG14950.1"/>
    <property type="molecule type" value="Genomic_DNA"/>
</dbReference>
<dbReference type="RefSeq" id="WP_002214818.1">
    <property type="nucleotide sequence ID" value="NC_008150.1"/>
</dbReference>
<dbReference type="KEGG" id="ypa:YPA_2988"/>
<evidence type="ECO:0000313" key="2">
    <source>
        <dbReference type="Proteomes" id="UP000001971"/>
    </source>
</evidence>
<dbReference type="Pfam" id="PF05973">
    <property type="entry name" value="Gp49"/>
    <property type="match status" value="1"/>
</dbReference>
<protein>
    <recommendedName>
        <fullName evidence="3">Phage-related protein</fullName>
    </recommendedName>
</protein>
<name>A0A0E1NS46_YERPA</name>
<gene>
    <name evidence="1" type="ordered locus">YPA_2988</name>
</gene>
<dbReference type="GeneID" id="57975227"/>
<accession>A0A0E1NS46</accession>
<proteinExistence type="predicted"/>
<dbReference type="PATRIC" id="fig|360102.15.peg.1685"/>
<dbReference type="InterPro" id="IPR009241">
    <property type="entry name" value="HigB-like"/>
</dbReference>
<evidence type="ECO:0008006" key="3">
    <source>
        <dbReference type="Google" id="ProtNLM"/>
    </source>
</evidence>